<dbReference type="InterPro" id="IPR027820">
    <property type="entry name" value="PpnN_N"/>
</dbReference>
<dbReference type="GeneID" id="98612749"/>
<evidence type="ECO:0000313" key="6">
    <source>
        <dbReference type="EMBL" id="MDO6423965.1"/>
    </source>
</evidence>
<dbReference type="Pfam" id="PF14793">
    <property type="entry name" value="DUF4478"/>
    <property type="match status" value="1"/>
</dbReference>
<evidence type="ECO:0000259" key="5">
    <source>
        <dbReference type="Pfam" id="PF14793"/>
    </source>
</evidence>
<evidence type="ECO:0000256" key="3">
    <source>
        <dbReference type="ARBA" id="ARBA00031983"/>
    </source>
</evidence>
<feature type="domain" description="Pyrimidine/purine nucleotide 5'-monophosphate nucleosidase C-terminal" evidence="4">
    <location>
        <begin position="333"/>
        <end position="453"/>
    </location>
</feature>
<dbReference type="RefSeq" id="WP_011467551.1">
    <property type="nucleotide sequence ID" value="NZ_CP123764.1"/>
</dbReference>
<accession>A0AAW7X9M8</accession>
<dbReference type="Pfam" id="PF03641">
    <property type="entry name" value="Lysine_decarbox"/>
    <property type="match status" value="1"/>
</dbReference>
<dbReference type="GO" id="GO:0005829">
    <property type="term" value="C:cytosol"/>
    <property type="evidence" value="ECO:0007669"/>
    <property type="project" value="TreeGrafter"/>
</dbReference>
<dbReference type="InterPro" id="IPR049788">
    <property type="entry name" value="PpnN"/>
</dbReference>
<dbReference type="SUPFAM" id="SSF102405">
    <property type="entry name" value="MCP/YpsA-like"/>
    <property type="match status" value="1"/>
</dbReference>
<evidence type="ECO:0000259" key="4">
    <source>
        <dbReference type="Pfam" id="PF11892"/>
    </source>
</evidence>
<dbReference type="PANTHER" id="PTHR43393:SF1">
    <property type="entry name" value="PYRIMIDINE_PURINE NUCLEOTIDE 5'-MONOPHOSPHATE NUCLEOSIDASE"/>
    <property type="match status" value="1"/>
</dbReference>
<dbReference type="Pfam" id="PF11892">
    <property type="entry name" value="PpnN_C"/>
    <property type="match status" value="1"/>
</dbReference>
<evidence type="ECO:0000256" key="1">
    <source>
        <dbReference type="ARBA" id="ARBA00000274"/>
    </source>
</evidence>
<comment type="caution">
    <text evidence="6">The sequence shown here is derived from an EMBL/GenBank/DDBJ whole genome shotgun (WGS) entry which is preliminary data.</text>
</comment>
<dbReference type="Proteomes" id="UP001169760">
    <property type="component" value="Unassembled WGS sequence"/>
</dbReference>
<dbReference type="InterPro" id="IPR021826">
    <property type="entry name" value="PpnN_C"/>
</dbReference>
<protein>
    <recommendedName>
        <fullName evidence="3">AMP nucleosidase</fullName>
        <ecNumber evidence="2">3.2.2.4</ecNumber>
    </recommendedName>
    <alternativeName>
        <fullName evidence="3">AMP nucleosidase</fullName>
    </alternativeName>
</protein>
<organism evidence="6 7">
    <name type="scientific">Saccharophagus degradans</name>
    <dbReference type="NCBI Taxonomy" id="86304"/>
    <lineage>
        <taxon>Bacteria</taxon>
        <taxon>Pseudomonadati</taxon>
        <taxon>Pseudomonadota</taxon>
        <taxon>Gammaproteobacteria</taxon>
        <taxon>Cellvibrionales</taxon>
        <taxon>Cellvibrionaceae</taxon>
        <taxon>Saccharophagus</taxon>
    </lineage>
</organism>
<dbReference type="PANTHER" id="PTHR43393">
    <property type="entry name" value="CYTOKININ RIBOSIDE 5'-MONOPHOSPHATE PHOSPHORIBOHYDROLASE"/>
    <property type="match status" value="1"/>
</dbReference>
<evidence type="ECO:0000256" key="2">
    <source>
        <dbReference type="ARBA" id="ARBA00011985"/>
    </source>
</evidence>
<dbReference type="EMBL" id="JAUOPB010000012">
    <property type="protein sequence ID" value="MDO6423965.1"/>
    <property type="molecule type" value="Genomic_DNA"/>
</dbReference>
<evidence type="ECO:0000313" key="7">
    <source>
        <dbReference type="Proteomes" id="UP001169760"/>
    </source>
</evidence>
<proteinExistence type="predicted"/>
<dbReference type="EC" id="3.2.2.4" evidence="2"/>
<dbReference type="Gene3D" id="3.40.50.450">
    <property type="match status" value="1"/>
</dbReference>
<keyword evidence="6" id="KW-0326">Glycosidase</keyword>
<reference evidence="6" key="1">
    <citation type="submission" date="2023-07" db="EMBL/GenBank/DDBJ databases">
        <title>Genome content predicts the carbon catabolic preferences of heterotrophic bacteria.</title>
        <authorList>
            <person name="Gralka M."/>
        </authorList>
    </citation>
    <scope>NUCLEOTIDE SEQUENCE</scope>
    <source>
        <strain evidence="6">I3M17_2</strain>
    </source>
</reference>
<dbReference type="InterPro" id="IPR037153">
    <property type="entry name" value="PpnN-like_sf"/>
</dbReference>
<gene>
    <name evidence="6" type="primary">ppnN</name>
    <name evidence="6" type="ORF">Q4521_15885</name>
</gene>
<name>A0AAW7X9M8_9GAMM</name>
<dbReference type="InterPro" id="IPR031100">
    <property type="entry name" value="LOG_fam"/>
</dbReference>
<dbReference type="AlphaFoldDB" id="A0AAW7X9M8"/>
<sequence length="454" mass="50460">MIHSEPVKLTPDHTMNVLSQIEVARLIDKADTHVYETFRRCALAVLNTGADTDNVAEVLEEFAEFAVNVIQQERGIKLELINAPETAFVDGEMIAGIKQHVFSALRDIIYISNELTENRDIDLSRSAGITNAVFHIVRNAGLLRGNADSHMIVCWGGHSINEVEYKYTKKVGYEMGLRGLDICTGCGPGAMKGPMKGATIGHAKQRLTGRYIGITEPSIIAAESPNPIVNQLVILPDIEKRLEAFVRTGHGIIVFPGGVGTAEEILYILGILLHPKNKDIPFPLIFTGPKESAAYFDKINEFIGVTLGKEAQGKYQIIVDNPAEVARAMSRSMETVRAFRRSTQDAYYFNWVLHIDLDFQLPFQPNHTNMAQLDLHKNQPVDKLAANLRKAFSGIVDGNVKEHGIKAVAEKGPYKIKGDQEIMEPLDALLRDFVSQHRMKIPTQEYIPCYEVVS</sequence>
<dbReference type="InterPro" id="IPR052341">
    <property type="entry name" value="LOG_family_nucleotidases"/>
</dbReference>
<feature type="domain" description="Pyrimidine/purine nucleotide 5'-monophosphate nucleosidase N-terminal" evidence="5">
    <location>
        <begin position="8"/>
        <end position="114"/>
    </location>
</feature>
<dbReference type="NCBIfam" id="NF038390">
    <property type="entry name" value="Nsidase_PpnN"/>
    <property type="match status" value="1"/>
</dbReference>
<keyword evidence="6" id="KW-0378">Hydrolase</keyword>
<dbReference type="GO" id="GO:0008714">
    <property type="term" value="F:AMP nucleosidase activity"/>
    <property type="evidence" value="ECO:0007669"/>
    <property type="project" value="UniProtKB-EC"/>
</dbReference>
<dbReference type="Gene3D" id="3.30.1850.10">
    <property type="entry name" value="MoCo carrier protein-like"/>
    <property type="match status" value="1"/>
</dbReference>
<comment type="catalytic activity">
    <reaction evidence="1">
        <text>AMP + H2O = D-ribose 5-phosphate + adenine</text>
        <dbReference type="Rhea" id="RHEA:20129"/>
        <dbReference type="ChEBI" id="CHEBI:15377"/>
        <dbReference type="ChEBI" id="CHEBI:16708"/>
        <dbReference type="ChEBI" id="CHEBI:78346"/>
        <dbReference type="ChEBI" id="CHEBI:456215"/>
        <dbReference type="EC" id="3.2.2.4"/>
    </reaction>
</comment>